<organism evidence="5 6">
    <name type="scientific">Microcystis aeruginosa Sj</name>
    <dbReference type="NCBI Taxonomy" id="1979544"/>
    <lineage>
        <taxon>Bacteria</taxon>
        <taxon>Bacillati</taxon>
        <taxon>Cyanobacteriota</taxon>
        <taxon>Cyanophyceae</taxon>
        <taxon>Oscillatoriophycideae</taxon>
        <taxon>Chroococcales</taxon>
        <taxon>Microcystaceae</taxon>
        <taxon>Microcystis</taxon>
    </lineage>
</organism>
<dbReference type="Gene3D" id="3.90.220.20">
    <property type="entry name" value="DNA methylase specificity domains"/>
    <property type="match status" value="2"/>
</dbReference>
<dbReference type="Pfam" id="PF01420">
    <property type="entry name" value="Methylase_S"/>
    <property type="match status" value="2"/>
</dbReference>
<evidence type="ECO:0000256" key="2">
    <source>
        <dbReference type="ARBA" id="ARBA00022747"/>
    </source>
</evidence>
<feature type="domain" description="Type I restriction modification DNA specificity" evidence="4">
    <location>
        <begin position="243"/>
        <end position="408"/>
    </location>
</feature>
<protein>
    <submittedName>
        <fullName evidence="5">Type-1 restriction enzyme EcoKI specificity protein</fullName>
    </submittedName>
</protein>
<dbReference type="EMBL" id="BDSG01000015">
    <property type="protein sequence ID" value="GBL09400.1"/>
    <property type="molecule type" value="Genomic_DNA"/>
</dbReference>
<keyword evidence="3" id="KW-0238">DNA-binding</keyword>
<evidence type="ECO:0000313" key="5">
    <source>
        <dbReference type="EMBL" id="GBL09400.1"/>
    </source>
</evidence>
<dbReference type="GO" id="GO:0009307">
    <property type="term" value="P:DNA restriction-modification system"/>
    <property type="evidence" value="ECO:0007669"/>
    <property type="project" value="UniProtKB-KW"/>
</dbReference>
<proteinExistence type="inferred from homology"/>
<comment type="similarity">
    <text evidence="1">Belongs to the type-I restriction system S methylase family.</text>
</comment>
<dbReference type="Gene3D" id="1.10.287.1120">
    <property type="entry name" value="Bipartite methylase S protein"/>
    <property type="match status" value="1"/>
</dbReference>
<accession>A0A2Z6UWH8</accession>
<keyword evidence="2" id="KW-0680">Restriction system</keyword>
<name>A0A2Z6UWH8_MICAE</name>
<evidence type="ECO:0000256" key="3">
    <source>
        <dbReference type="ARBA" id="ARBA00023125"/>
    </source>
</evidence>
<evidence type="ECO:0000313" key="6">
    <source>
        <dbReference type="Proteomes" id="UP000248272"/>
    </source>
</evidence>
<reference evidence="5 6" key="1">
    <citation type="journal article" date="2018" name="Front. Microbiol.">
        <title>Adaptation of the Freshwater Bloom-Forming Cyanobacterium Microcystis aeruginosa to Brackish Water Is Driven by Recent Horizontal Transfer of Sucrose Genes.</title>
        <authorList>
            <person name="Tanabe Y."/>
            <person name="Hodoki Y."/>
            <person name="Sano T."/>
            <person name="Tada K."/>
            <person name="Watanabe M.M."/>
        </authorList>
    </citation>
    <scope>NUCLEOTIDE SEQUENCE [LARGE SCALE GENOMIC DNA]</scope>
    <source>
        <strain evidence="5 6">Sj</strain>
    </source>
</reference>
<dbReference type="InterPro" id="IPR044946">
    <property type="entry name" value="Restrct_endonuc_typeI_TRD_sf"/>
</dbReference>
<dbReference type="InterPro" id="IPR000055">
    <property type="entry name" value="Restrct_endonuc_typeI_TRD"/>
</dbReference>
<dbReference type="CDD" id="cd17283">
    <property type="entry name" value="RMtype1_S_Hpy180ORF7835P_TRD2-CR2_like"/>
    <property type="match status" value="1"/>
</dbReference>
<evidence type="ECO:0000256" key="1">
    <source>
        <dbReference type="ARBA" id="ARBA00010923"/>
    </source>
</evidence>
<dbReference type="PANTHER" id="PTHR30408:SF12">
    <property type="entry name" value="TYPE I RESTRICTION ENZYME MJAVIII SPECIFICITY SUBUNIT"/>
    <property type="match status" value="1"/>
</dbReference>
<dbReference type="RefSeq" id="WP_216362243.1">
    <property type="nucleotide sequence ID" value="NZ_BDSG01000015.1"/>
</dbReference>
<feature type="domain" description="Type I restriction modification DNA specificity" evidence="4">
    <location>
        <begin position="52"/>
        <end position="203"/>
    </location>
</feature>
<evidence type="ECO:0000259" key="4">
    <source>
        <dbReference type="Pfam" id="PF01420"/>
    </source>
</evidence>
<dbReference type="SUPFAM" id="SSF116734">
    <property type="entry name" value="DNA methylase specificity domain"/>
    <property type="match status" value="2"/>
</dbReference>
<dbReference type="CDD" id="cd17246">
    <property type="entry name" value="RMtype1_S_SonII-TRD2-CR2_like"/>
    <property type="match status" value="1"/>
</dbReference>
<dbReference type="InterPro" id="IPR052021">
    <property type="entry name" value="Type-I_RS_S_subunit"/>
</dbReference>
<sequence>MMTKKWQPYPTYKDSGVEWLGAIPEHWEVMPIKFALDIPITDGPHETPELYDEGIPFISAESIKNDRIDFDKKRGFISLEEHKRFSRKYKPKYGDVYMVKSGATTGNVARVETEEEFNIWSPLAVLRPNKDVTTTNFLFYAMKSKPFFYSVELSWSFGTQQNIGMGVISNIRIVLPPLPEQQKIAEFLDQETSKIDKLITKKERLIKLLKEKRTALISHAVTKGLNPDVPMKDSGVEWLGEIPEHWKVKKCKQLSLIKRGASPRPIDDPSFFDDDGAYSWVRISDVTASNKYLETSEQKLSELGKSKSIALEPGELFVSICATVGKPIITNIKCCIHDGFVYFPFLKENREYLFYIFSGGELYTGVGKQGTQLNLNTDIIGDIKLPIPPLPEQQKIAQFLDRETSKIDNLITKTRTSIDHLKEYRTALISAAVTGKIDVREH</sequence>
<dbReference type="Proteomes" id="UP000248272">
    <property type="component" value="Unassembled WGS sequence"/>
</dbReference>
<dbReference type="AlphaFoldDB" id="A0A2Z6UWH8"/>
<dbReference type="PANTHER" id="PTHR30408">
    <property type="entry name" value="TYPE-1 RESTRICTION ENZYME ECOKI SPECIFICITY PROTEIN"/>
    <property type="match status" value="1"/>
</dbReference>
<dbReference type="GO" id="GO:0003677">
    <property type="term" value="F:DNA binding"/>
    <property type="evidence" value="ECO:0007669"/>
    <property type="project" value="UniProtKB-KW"/>
</dbReference>
<gene>
    <name evidence="5" type="primary">hsdS_2</name>
    <name evidence="5" type="ORF">MSj_00879</name>
</gene>
<comment type="caution">
    <text evidence="5">The sequence shown here is derived from an EMBL/GenBank/DDBJ whole genome shotgun (WGS) entry which is preliminary data.</text>
</comment>